<dbReference type="PANTHER" id="PTHR32246">
    <property type="entry name" value="INGRESSION PROTEIN FIC1"/>
    <property type="match status" value="1"/>
</dbReference>
<dbReference type="Proteomes" id="UP000325577">
    <property type="component" value="Linkage Group LG5"/>
</dbReference>
<dbReference type="OrthoDB" id="786358at2759"/>
<dbReference type="Gene3D" id="2.60.40.150">
    <property type="entry name" value="C2 domain"/>
    <property type="match status" value="1"/>
</dbReference>
<dbReference type="SUPFAM" id="SSF49562">
    <property type="entry name" value="C2 domain (Calcium/lipid-binding domain, CaLB)"/>
    <property type="match status" value="1"/>
</dbReference>
<dbReference type="InterPro" id="IPR000008">
    <property type="entry name" value="C2_dom"/>
</dbReference>
<dbReference type="InterPro" id="IPR044750">
    <property type="entry name" value="C2_SRC2/BAP"/>
</dbReference>
<dbReference type="Pfam" id="PF00168">
    <property type="entry name" value="C2"/>
    <property type="match status" value="1"/>
</dbReference>
<protein>
    <recommendedName>
        <fullName evidence="1">C2 domain-containing protein</fullName>
    </recommendedName>
</protein>
<organism evidence="2 3">
    <name type="scientific">Nyssa sinensis</name>
    <dbReference type="NCBI Taxonomy" id="561372"/>
    <lineage>
        <taxon>Eukaryota</taxon>
        <taxon>Viridiplantae</taxon>
        <taxon>Streptophyta</taxon>
        <taxon>Embryophyta</taxon>
        <taxon>Tracheophyta</taxon>
        <taxon>Spermatophyta</taxon>
        <taxon>Magnoliopsida</taxon>
        <taxon>eudicotyledons</taxon>
        <taxon>Gunneridae</taxon>
        <taxon>Pentapetalae</taxon>
        <taxon>asterids</taxon>
        <taxon>Cornales</taxon>
        <taxon>Nyssaceae</taxon>
        <taxon>Nyssa</taxon>
    </lineage>
</organism>
<accession>A0A5J4ZT87</accession>
<dbReference type="InterPro" id="IPR035892">
    <property type="entry name" value="C2_domain_sf"/>
</dbReference>
<name>A0A5J4ZT87_9ASTE</name>
<proteinExistence type="predicted"/>
<dbReference type="SMART" id="SM00239">
    <property type="entry name" value="C2"/>
    <property type="match status" value="1"/>
</dbReference>
<dbReference type="PANTHER" id="PTHR32246:SF66">
    <property type="entry name" value="C2 DOMAIN-CONTAINING PROTEIN"/>
    <property type="match status" value="1"/>
</dbReference>
<keyword evidence="3" id="KW-1185">Reference proteome</keyword>
<evidence type="ECO:0000313" key="2">
    <source>
        <dbReference type="EMBL" id="KAA8521993.1"/>
    </source>
</evidence>
<evidence type="ECO:0000313" key="3">
    <source>
        <dbReference type="Proteomes" id="UP000325577"/>
    </source>
</evidence>
<dbReference type="CDD" id="cd04051">
    <property type="entry name" value="C2_SRC2_like"/>
    <property type="match status" value="1"/>
</dbReference>
<evidence type="ECO:0000259" key="1">
    <source>
        <dbReference type="PROSITE" id="PS50004"/>
    </source>
</evidence>
<feature type="domain" description="C2" evidence="1">
    <location>
        <begin position="1"/>
        <end position="128"/>
    </location>
</feature>
<dbReference type="PROSITE" id="PS50004">
    <property type="entry name" value="C2"/>
    <property type="match status" value="1"/>
</dbReference>
<sequence length="244" mass="27407">MKNNIQPFIMEITVISAEGLKKSSSTLFSHRLRPFVTISTTPPYSWRPINGGKHSHVYKTRVDDVGGINPTWGDKFQLPIDATFVYQRHSSIYLQLYTKRLMAGQTQLGWCQIPAVDIVDGFSPPGSVRNLSYQLRARDGSRGHGVVNIAVKLEGSLPVVCPQRPLNSDLTHFPETDLRQTVIGIPVAMLPAGSWWGDSVDSVICFFYGLIFVMNVTTCAKEWKFNCLMPLSEEIFQWNMGLKI</sequence>
<dbReference type="EMBL" id="CM018048">
    <property type="protein sequence ID" value="KAA8521993.1"/>
    <property type="molecule type" value="Genomic_DNA"/>
</dbReference>
<gene>
    <name evidence="2" type="ORF">F0562_012693</name>
</gene>
<reference evidence="2 3" key="1">
    <citation type="submission" date="2019-09" db="EMBL/GenBank/DDBJ databases">
        <title>A chromosome-level genome assembly of the Chinese tupelo Nyssa sinensis.</title>
        <authorList>
            <person name="Yang X."/>
            <person name="Kang M."/>
            <person name="Yang Y."/>
            <person name="Xiong H."/>
            <person name="Wang M."/>
            <person name="Zhang Z."/>
            <person name="Wang Z."/>
            <person name="Wu H."/>
            <person name="Ma T."/>
            <person name="Liu J."/>
            <person name="Xi Z."/>
        </authorList>
    </citation>
    <scope>NUCLEOTIDE SEQUENCE [LARGE SCALE GENOMIC DNA]</scope>
    <source>
        <strain evidence="2">J267</strain>
        <tissue evidence="2">Leaf</tissue>
    </source>
</reference>
<dbReference type="AlphaFoldDB" id="A0A5J4ZT87"/>
<dbReference type="GO" id="GO:0006952">
    <property type="term" value="P:defense response"/>
    <property type="evidence" value="ECO:0007669"/>
    <property type="project" value="InterPro"/>
</dbReference>